<feature type="compositionally biased region" description="Polar residues" evidence="1">
    <location>
        <begin position="746"/>
        <end position="757"/>
    </location>
</feature>
<feature type="region of interest" description="Disordered" evidence="1">
    <location>
        <begin position="724"/>
        <end position="798"/>
    </location>
</feature>
<organism evidence="3 4">
    <name type="scientific">Seminavis robusta</name>
    <dbReference type="NCBI Taxonomy" id="568900"/>
    <lineage>
        <taxon>Eukaryota</taxon>
        <taxon>Sar</taxon>
        <taxon>Stramenopiles</taxon>
        <taxon>Ochrophyta</taxon>
        <taxon>Bacillariophyta</taxon>
        <taxon>Bacillariophyceae</taxon>
        <taxon>Bacillariophycidae</taxon>
        <taxon>Naviculales</taxon>
        <taxon>Naviculaceae</taxon>
        <taxon>Seminavis</taxon>
    </lineage>
</organism>
<evidence type="ECO:0000313" key="4">
    <source>
        <dbReference type="Proteomes" id="UP001153069"/>
    </source>
</evidence>
<keyword evidence="2" id="KW-1133">Transmembrane helix</keyword>
<evidence type="ECO:0000256" key="1">
    <source>
        <dbReference type="SAM" id="MobiDB-lite"/>
    </source>
</evidence>
<feature type="transmembrane region" description="Helical" evidence="2">
    <location>
        <begin position="166"/>
        <end position="185"/>
    </location>
</feature>
<feature type="transmembrane region" description="Helical" evidence="2">
    <location>
        <begin position="493"/>
        <end position="514"/>
    </location>
</feature>
<keyword evidence="2" id="KW-0812">Transmembrane</keyword>
<accession>A0A9N8HBK4</accession>
<dbReference type="Proteomes" id="UP001153069">
    <property type="component" value="Unassembled WGS sequence"/>
</dbReference>
<evidence type="ECO:0000256" key="2">
    <source>
        <dbReference type="SAM" id="Phobius"/>
    </source>
</evidence>
<dbReference type="AlphaFoldDB" id="A0A9N8HBK4"/>
<feature type="transmembrane region" description="Helical" evidence="2">
    <location>
        <begin position="42"/>
        <end position="66"/>
    </location>
</feature>
<feature type="compositionally biased region" description="Low complexity" evidence="1">
    <location>
        <begin position="731"/>
        <end position="745"/>
    </location>
</feature>
<feature type="compositionally biased region" description="Low complexity" evidence="1">
    <location>
        <begin position="616"/>
        <end position="630"/>
    </location>
</feature>
<feature type="compositionally biased region" description="Polar residues" evidence="1">
    <location>
        <begin position="658"/>
        <end position="672"/>
    </location>
</feature>
<gene>
    <name evidence="3" type="ORF">SEMRO_366_G127600.1</name>
</gene>
<feature type="region of interest" description="Disordered" evidence="1">
    <location>
        <begin position="582"/>
        <end position="630"/>
    </location>
</feature>
<feature type="region of interest" description="Disordered" evidence="1">
    <location>
        <begin position="658"/>
        <end position="680"/>
    </location>
</feature>
<keyword evidence="2" id="KW-0472">Membrane</keyword>
<feature type="transmembrane region" description="Helical" evidence="2">
    <location>
        <begin position="132"/>
        <end position="154"/>
    </location>
</feature>
<proteinExistence type="predicted"/>
<feature type="region of interest" description="Disordered" evidence="1">
    <location>
        <begin position="1"/>
        <end position="22"/>
    </location>
</feature>
<protein>
    <submittedName>
        <fullName evidence="3">Uncharacterized protein</fullName>
    </submittedName>
</protein>
<sequence>MTQHSDTDAAHMSALSSGHLSSRSGASSLIYRLKQSRHLWPVINIVSVVVWIWSLAGTFHCSFIMAEHVALGVSTSANATMTSVNVDIVDHPVGLGLFSTSVYDMDANLLGCVAYYGSGDEFDGAFRAARTFGMITTLSTTVAMICVTLVTLFIEPRPLKANLWSVARFLFFTAFLCQLLSFLAFGRDLCNRSDMECRPGPASILSIFNLFMLGSLSALIYAVPPVSKPLFLFRKKKKPMSVIDMAQQDDDDDLGSEKFEILSNPGQHSSASSQKRLKGAAGEVGDLDSECGGASLGKSNTPNVVMEGIECVAADHMRHKKPKSAWERFTHRYYAIRDRPGIRTMIAITLCLSWVFTMVETTRCTFLLVGATGQERNELSGLGLFNRAYYVNDDILGCIAYPSAAKTEFDGAFEVGRAFGMMTLLLMTASFLSFCALHAFFEPSHNKKLAWWCLTQLTLPAAVFAQLITFAAFETQACTRSDNVDCVAGIAGIFGILNVFLVIPLAIVIFAIPCPSKPILRMRTTPQRVPKQRPRQRSLCWSGLDDGVRIRSGATTRGGAKEESVEVTNVIVEELEGLRKTTRETHHSDGTTTITTTIEEYDNANGNPSSTDARVPDPTSTTSGGLPSSDYISTSLSWDSRASLEQFETVEMDYASIVETSSSGRDNSTTKTSPRDMRNATKCCLVQQTAMSILQEMHEEDEAQKRQQQVAKQPPLVRSRIALAQSRASPSMNRSNKTTSSTNNTMEPSHSVSTSEPPLTFKADESTPSKKTILTTRGGRVYPRSTTSSDAVGLNDPDDDTIDDDFFAASRFSSKVSTACHSTSEDDGITFNTGEYAVNNDSVKVAYQGRKKKRSDP</sequence>
<name>A0A9N8HBK4_9STRA</name>
<keyword evidence="4" id="KW-1185">Reference proteome</keyword>
<evidence type="ECO:0000313" key="3">
    <source>
        <dbReference type="EMBL" id="CAB9508913.1"/>
    </source>
</evidence>
<feature type="transmembrane region" description="Helical" evidence="2">
    <location>
        <begin position="449"/>
        <end position="473"/>
    </location>
</feature>
<dbReference type="EMBL" id="CAICTM010000365">
    <property type="protein sequence ID" value="CAB9508913.1"/>
    <property type="molecule type" value="Genomic_DNA"/>
</dbReference>
<feature type="compositionally biased region" description="Low complexity" evidence="1">
    <location>
        <begin position="10"/>
        <end position="22"/>
    </location>
</feature>
<feature type="transmembrane region" description="Helical" evidence="2">
    <location>
        <begin position="205"/>
        <end position="227"/>
    </location>
</feature>
<reference evidence="3" key="1">
    <citation type="submission" date="2020-06" db="EMBL/GenBank/DDBJ databases">
        <authorList>
            <consortium name="Plant Systems Biology data submission"/>
        </authorList>
    </citation>
    <scope>NUCLEOTIDE SEQUENCE</scope>
    <source>
        <strain evidence="3">D6</strain>
    </source>
</reference>
<feature type="transmembrane region" description="Helical" evidence="2">
    <location>
        <begin position="418"/>
        <end position="437"/>
    </location>
</feature>
<comment type="caution">
    <text evidence="3">The sequence shown here is derived from an EMBL/GenBank/DDBJ whole genome shotgun (WGS) entry which is preliminary data.</text>
</comment>